<organism evidence="3 4">
    <name type="scientific">Candidatus Cryosericum septentrionale</name>
    <dbReference type="NCBI Taxonomy" id="2290913"/>
    <lineage>
        <taxon>Bacteria</taxon>
        <taxon>Pseudomonadati</taxon>
        <taxon>Caldisericota/Cryosericota group</taxon>
        <taxon>Candidatus Cryosericota</taxon>
        <taxon>Candidatus Cryosericia</taxon>
        <taxon>Candidatus Cryosericales</taxon>
        <taxon>Candidatus Cryosericaceae</taxon>
        <taxon>Candidatus Cryosericum</taxon>
    </lineage>
</organism>
<evidence type="ECO:0000259" key="2">
    <source>
        <dbReference type="PROSITE" id="PS51746"/>
    </source>
</evidence>
<dbReference type="RefSeq" id="WP_119086535.1">
    <property type="nucleotide sequence ID" value="NZ_QXIY01000045.1"/>
</dbReference>
<protein>
    <submittedName>
        <fullName evidence="3">Serine/threonine-protein phosphatase</fullName>
    </submittedName>
</protein>
<sequence length="250" mass="26580">MRFETASRTDIGRSGKGRNEDAVGLHIPTDAEVLERYGILLAVADGVGGAPRGDEASRIAVETLLTTYYEAPADIPIAQRLKDAFAKANAAVVAADDEPSYKYMCTTLVAAAVFPDRAVFANVGDSRGYIIPSPAGAARQVTVDHSEVQEMVQQGLITPEQAEVASNRNIITRVVGSYSTVQVDLFDIRFAPGDTVLLCSDGLVTAVTDAEIAEILQYGLLEAAVDRLVELAKGPKGHDNVTVCAARLFL</sequence>
<dbReference type="InterPro" id="IPR015655">
    <property type="entry name" value="PP2C"/>
</dbReference>
<feature type="region of interest" description="Disordered" evidence="1">
    <location>
        <begin position="1"/>
        <end position="22"/>
    </location>
</feature>
<dbReference type="InterPro" id="IPR001932">
    <property type="entry name" value="PPM-type_phosphatase-like_dom"/>
</dbReference>
<accession>A0A398DV02</accession>
<dbReference type="Proteomes" id="UP000266113">
    <property type="component" value="Unassembled WGS sequence"/>
</dbReference>
<feature type="domain" description="PPM-type phosphatase" evidence="2">
    <location>
        <begin position="4"/>
        <end position="248"/>
    </location>
</feature>
<dbReference type="SMART" id="SM00331">
    <property type="entry name" value="PP2C_SIG"/>
    <property type="match status" value="1"/>
</dbReference>
<dbReference type="GO" id="GO:0004722">
    <property type="term" value="F:protein serine/threonine phosphatase activity"/>
    <property type="evidence" value="ECO:0007669"/>
    <property type="project" value="InterPro"/>
</dbReference>
<dbReference type="CDD" id="cd00143">
    <property type="entry name" value="PP2Cc"/>
    <property type="match status" value="1"/>
</dbReference>
<reference evidence="3 4" key="1">
    <citation type="submission" date="2018-09" db="EMBL/GenBank/DDBJ databases">
        <title>Discovery and Ecogenomic Context for Candidatus Cryosericales, a Global Caldiserica Order Active in Thawing Permafrost.</title>
        <authorList>
            <person name="Martinez M.A."/>
            <person name="Woodcroft B.J."/>
            <person name="Ignacio Espinoza J.C."/>
            <person name="Zayed A."/>
            <person name="Singleton C.M."/>
            <person name="Boyd J."/>
            <person name="Li Y.-F."/>
            <person name="Purvine S."/>
            <person name="Maughan H."/>
            <person name="Hodgkins S.B."/>
            <person name="Anderson D."/>
            <person name="Sederholm M."/>
            <person name="Temperton B."/>
            <person name="Saleska S.R."/>
            <person name="Tyson G.W."/>
            <person name="Rich V.I."/>
        </authorList>
    </citation>
    <scope>NUCLEOTIDE SEQUENCE [LARGE SCALE GENOMIC DNA]</scope>
    <source>
        <strain evidence="3 4">SMC1</strain>
    </source>
</reference>
<dbReference type="Pfam" id="PF13672">
    <property type="entry name" value="PP2C_2"/>
    <property type="match status" value="1"/>
</dbReference>
<gene>
    <name evidence="3" type="ORF">SMC1_09515</name>
</gene>
<dbReference type="EMBL" id="QXIY01000045">
    <property type="protein sequence ID" value="RIE15807.1"/>
    <property type="molecule type" value="Genomic_DNA"/>
</dbReference>
<dbReference type="OrthoDB" id="152713at2"/>
<proteinExistence type="predicted"/>
<dbReference type="Gene3D" id="3.60.40.10">
    <property type="entry name" value="PPM-type phosphatase domain"/>
    <property type="match status" value="1"/>
</dbReference>
<evidence type="ECO:0000313" key="3">
    <source>
        <dbReference type="EMBL" id="RIE15807.1"/>
    </source>
</evidence>
<keyword evidence="4" id="KW-1185">Reference proteome</keyword>
<evidence type="ECO:0000256" key="1">
    <source>
        <dbReference type="SAM" id="MobiDB-lite"/>
    </source>
</evidence>
<name>A0A398DV02_9BACT</name>
<dbReference type="PANTHER" id="PTHR47992">
    <property type="entry name" value="PROTEIN PHOSPHATASE"/>
    <property type="match status" value="1"/>
</dbReference>
<dbReference type="InterPro" id="IPR036457">
    <property type="entry name" value="PPM-type-like_dom_sf"/>
</dbReference>
<dbReference type="SMART" id="SM00332">
    <property type="entry name" value="PP2Cc"/>
    <property type="match status" value="1"/>
</dbReference>
<dbReference type="PROSITE" id="PS51746">
    <property type="entry name" value="PPM_2"/>
    <property type="match status" value="1"/>
</dbReference>
<evidence type="ECO:0000313" key="4">
    <source>
        <dbReference type="Proteomes" id="UP000266113"/>
    </source>
</evidence>
<dbReference type="AlphaFoldDB" id="A0A398DV02"/>
<dbReference type="SUPFAM" id="SSF81606">
    <property type="entry name" value="PP2C-like"/>
    <property type="match status" value="1"/>
</dbReference>
<comment type="caution">
    <text evidence="3">The sequence shown here is derived from an EMBL/GenBank/DDBJ whole genome shotgun (WGS) entry which is preliminary data.</text>
</comment>